<gene>
    <name evidence="1" type="ORF">BJ982_003851</name>
</gene>
<keyword evidence="2" id="KW-1185">Reference proteome</keyword>
<name>A0A7W7GAD6_9ACTN</name>
<evidence type="ECO:0000313" key="2">
    <source>
        <dbReference type="Proteomes" id="UP000542210"/>
    </source>
</evidence>
<evidence type="ECO:0000313" key="1">
    <source>
        <dbReference type="EMBL" id="MBB4702307.1"/>
    </source>
</evidence>
<protein>
    <submittedName>
        <fullName evidence="1">3-hydroxyacyl-CoA dehydrogenase</fullName>
    </submittedName>
</protein>
<dbReference type="EMBL" id="JACHND010000001">
    <property type="protein sequence ID" value="MBB4702307.1"/>
    <property type="molecule type" value="Genomic_DNA"/>
</dbReference>
<sequence length="66" mass="7331">MTLFKTRADAIERSSDATARNLRKAAAAKKRGDTEAMRHYAKVAKDLDQVTTRLADGDIDQLIENP</sequence>
<accession>A0A7W7GAD6</accession>
<dbReference type="AlphaFoldDB" id="A0A7W7GAD6"/>
<organism evidence="1 2">
    <name type="scientific">Sphaerisporangium siamense</name>
    <dbReference type="NCBI Taxonomy" id="795645"/>
    <lineage>
        <taxon>Bacteria</taxon>
        <taxon>Bacillati</taxon>
        <taxon>Actinomycetota</taxon>
        <taxon>Actinomycetes</taxon>
        <taxon>Streptosporangiales</taxon>
        <taxon>Streptosporangiaceae</taxon>
        <taxon>Sphaerisporangium</taxon>
    </lineage>
</organism>
<dbReference type="RefSeq" id="WP_184881976.1">
    <property type="nucleotide sequence ID" value="NZ_BOOV01000048.1"/>
</dbReference>
<reference evidence="1 2" key="1">
    <citation type="submission" date="2020-08" db="EMBL/GenBank/DDBJ databases">
        <title>Sequencing the genomes of 1000 actinobacteria strains.</title>
        <authorList>
            <person name="Klenk H.-P."/>
        </authorList>
    </citation>
    <scope>NUCLEOTIDE SEQUENCE [LARGE SCALE GENOMIC DNA]</scope>
    <source>
        <strain evidence="1 2">DSM 45784</strain>
    </source>
</reference>
<dbReference type="Proteomes" id="UP000542210">
    <property type="component" value="Unassembled WGS sequence"/>
</dbReference>
<proteinExistence type="predicted"/>
<comment type="caution">
    <text evidence="1">The sequence shown here is derived from an EMBL/GenBank/DDBJ whole genome shotgun (WGS) entry which is preliminary data.</text>
</comment>